<protein>
    <submittedName>
        <fullName evidence="5">Transcriptional regulator, AraC family</fullName>
    </submittedName>
</protein>
<keyword evidence="3" id="KW-0804">Transcription</keyword>
<dbReference type="OrthoDB" id="2585681at2"/>
<dbReference type="InterPro" id="IPR018060">
    <property type="entry name" value="HTH_AraC"/>
</dbReference>
<dbReference type="eggNOG" id="COG2207">
    <property type="taxonomic scope" value="Bacteria"/>
</dbReference>
<proteinExistence type="predicted"/>
<dbReference type="GO" id="GO:0043565">
    <property type="term" value="F:sequence-specific DNA binding"/>
    <property type="evidence" value="ECO:0007669"/>
    <property type="project" value="InterPro"/>
</dbReference>
<dbReference type="SUPFAM" id="SSF51215">
    <property type="entry name" value="Regulatory protein AraC"/>
    <property type="match status" value="1"/>
</dbReference>
<evidence type="ECO:0000256" key="2">
    <source>
        <dbReference type="ARBA" id="ARBA00023125"/>
    </source>
</evidence>
<dbReference type="InterPro" id="IPR037923">
    <property type="entry name" value="HTH-like"/>
</dbReference>
<keyword evidence="1" id="KW-0805">Transcription regulation</keyword>
<dbReference type="Pfam" id="PF12833">
    <property type="entry name" value="HTH_18"/>
    <property type="match status" value="1"/>
</dbReference>
<evidence type="ECO:0000313" key="6">
    <source>
        <dbReference type="Proteomes" id="UP000008461"/>
    </source>
</evidence>
<dbReference type="PANTHER" id="PTHR43280">
    <property type="entry name" value="ARAC-FAMILY TRANSCRIPTIONAL REGULATOR"/>
    <property type="match status" value="1"/>
</dbReference>
<dbReference type="EMBL" id="CP002691">
    <property type="protein sequence ID" value="AEE48462.1"/>
    <property type="molecule type" value="Genomic_DNA"/>
</dbReference>
<dbReference type="KEGG" id="hhy:Halhy_0552"/>
<dbReference type="Gene3D" id="1.10.10.60">
    <property type="entry name" value="Homeodomain-like"/>
    <property type="match status" value="1"/>
</dbReference>
<sequence>MSSVMKNKDFDIVDFDDFVSLFMRDKDDSFKYIKRPIQVYPLSIASKYIKTPTPLFRAKYNFILFFQEGGGKQQVDNEIYELNANDVLFIREGHLNAIKSITSSTVGYFLYVDSTHLHQIFGNSILLNRLTFNPKHSISPKDMEWLCNCCELIMGSGKNNDLKFEEISVSLMSAVVQKLAQFWPKSFSTTNRQSEITMLFKELLYDNFLTNREVGFYAQELTISENYLTRCVKTVTQRSPKQHINEMVIFYSKILLQDFSKDIAQVAFELNFLDPSYFGRLFKELTNQSPSEFRTDLKQDLSEY</sequence>
<dbReference type="PROSITE" id="PS01124">
    <property type="entry name" value="HTH_ARAC_FAMILY_2"/>
    <property type="match status" value="1"/>
</dbReference>
<dbReference type="SMART" id="SM00342">
    <property type="entry name" value="HTH_ARAC"/>
    <property type="match status" value="1"/>
</dbReference>
<dbReference type="InterPro" id="IPR009057">
    <property type="entry name" value="Homeodomain-like_sf"/>
</dbReference>
<accession>F4L0F0</accession>
<reference evidence="5 6" key="1">
    <citation type="journal article" date="2011" name="Stand. Genomic Sci.">
        <title>Complete genome sequence of Haliscomenobacter hydrossis type strain (O).</title>
        <authorList>
            <consortium name="US DOE Joint Genome Institute (JGI-PGF)"/>
            <person name="Daligault H."/>
            <person name="Lapidus A."/>
            <person name="Zeytun A."/>
            <person name="Nolan M."/>
            <person name="Lucas S."/>
            <person name="Del Rio T.G."/>
            <person name="Tice H."/>
            <person name="Cheng J.F."/>
            <person name="Tapia R."/>
            <person name="Han C."/>
            <person name="Goodwin L."/>
            <person name="Pitluck S."/>
            <person name="Liolios K."/>
            <person name="Pagani I."/>
            <person name="Ivanova N."/>
            <person name="Huntemann M."/>
            <person name="Mavromatis K."/>
            <person name="Mikhailova N."/>
            <person name="Pati A."/>
            <person name="Chen A."/>
            <person name="Palaniappan K."/>
            <person name="Land M."/>
            <person name="Hauser L."/>
            <person name="Brambilla E.M."/>
            <person name="Rohde M."/>
            <person name="Verbarg S."/>
            <person name="Goker M."/>
            <person name="Bristow J."/>
            <person name="Eisen J.A."/>
            <person name="Markowitz V."/>
            <person name="Hugenholtz P."/>
            <person name="Kyrpides N.C."/>
            <person name="Klenk H.P."/>
            <person name="Woyke T."/>
        </authorList>
    </citation>
    <scope>NUCLEOTIDE SEQUENCE [LARGE SCALE GENOMIC DNA]</scope>
    <source>
        <strain evidence="6">ATCC 27775 / DSM 1100 / LMG 10767 / O</strain>
    </source>
</reference>
<dbReference type="PANTHER" id="PTHR43280:SF32">
    <property type="entry name" value="TRANSCRIPTIONAL REGULATORY PROTEIN"/>
    <property type="match status" value="1"/>
</dbReference>
<evidence type="ECO:0000313" key="5">
    <source>
        <dbReference type="EMBL" id="AEE48462.1"/>
    </source>
</evidence>
<dbReference type="SUPFAM" id="SSF46689">
    <property type="entry name" value="Homeodomain-like"/>
    <property type="match status" value="1"/>
</dbReference>
<dbReference type="AlphaFoldDB" id="F4L0F0"/>
<evidence type="ECO:0000256" key="1">
    <source>
        <dbReference type="ARBA" id="ARBA00023015"/>
    </source>
</evidence>
<keyword evidence="6" id="KW-1185">Reference proteome</keyword>
<dbReference type="STRING" id="760192.Halhy_0552"/>
<reference key="2">
    <citation type="submission" date="2011-04" db="EMBL/GenBank/DDBJ databases">
        <title>Complete sequence of chromosome of Haliscomenobacter hydrossis DSM 1100.</title>
        <authorList>
            <consortium name="US DOE Joint Genome Institute (JGI-PGF)"/>
            <person name="Lucas S."/>
            <person name="Han J."/>
            <person name="Lapidus A."/>
            <person name="Bruce D."/>
            <person name="Goodwin L."/>
            <person name="Pitluck S."/>
            <person name="Peters L."/>
            <person name="Kyrpides N."/>
            <person name="Mavromatis K."/>
            <person name="Ivanova N."/>
            <person name="Ovchinnikova G."/>
            <person name="Pagani I."/>
            <person name="Daligault H."/>
            <person name="Detter J.C."/>
            <person name="Han C."/>
            <person name="Land M."/>
            <person name="Hauser L."/>
            <person name="Markowitz V."/>
            <person name="Cheng J.-F."/>
            <person name="Hugenholtz P."/>
            <person name="Woyke T."/>
            <person name="Wu D."/>
            <person name="Verbarg S."/>
            <person name="Frueling A."/>
            <person name="Brambilla E."/>
            <person name="Klenk H.-P."/>
            <person name="Eisen J.A."/>
        </authorList>
    </citation>
    <scope>NUCLEOTIDE SEQUENCE</scope>
    <source>
        <strain>DSM 1100</strain>
    </source>
</reference>
<evidence type="ECO:0000256" key="3">
    <source>
        <dbReference type="ARBA" id="ARBA00023163"/>
    </source>
</evidence>
<dbReference type="HOGENOM" id="CLU_000445_88_2_10"/>
<organism evidence="5 6">
    <name type="scientific">Haliscomenobacter hydrossis (strain ATCC 27775 / DSM 1100 / LMG 10767 / O)</name>
    <dbReference type="NCBI Taxonomy" id="760192"/>
    <lineage>
        <taxon>Bacteria</taxon>
        <taxon>Pseudomonadati</taxon>
        <taxon>Bacteroidota</taxon>
        <taxon>Saprospiria</taxon>
        <taxon>Saprospirales</taxon>
        <taxon>Haliscomenobacteraceae</taxon>
        <taxon>Haliscomenobacter</taxon>
    </lineage>
</organism>
<gene>
    <name evidence="5" type="ordered locus">Halhy_0552</name>
</gene>
<dbReference type="GO" id="GO:0003700">
    <property type="term" value="F:DNA-binding transcription factor activity"/>
    <property type="evidence" value="ECO:0007669"/>
    <property type="project" value="InterPro"/>
</dbReference>
<feature type="domain" description="HTH araC/xylS-type" evidence="4">
    <location>
        <begin position="194"/>
        <end position="296"/>
    </location>
</feature>
<dbReference type="Proteomes" id="UP000008461">
    <property type="component" value="Chromosome"/>
</dbReference>
<evidence type="ECO:0000259" key="4">
    <source>
        <dbReference type="PROSITE" id="PS01124"/>
    </source>
</evidence>
<name>F4L0F0_HALH1</name>
<keyword evidence="2" id="KW-0238">DNA-binding</keyword>